<dbReference type="PANTHER" id="PTHR43044:SF2">
    <property type="entry name" value="POLYSULPHIDE REDUCTASE NRFD"/>
    <property type="match status" value="1"/>
</dbReference>
<keyword evidence="5 7" id="KW-1133">Transmembrane helix</keyword>
<keyword evidence="4 7" id="KW-0812">Transmembrane</keyword>
<dbReference type="AlphaFoldDB" id="A0A7Z8YEF9"/>
<keyword evidence="3" id="KW-1003">Cell membrane</keyword>
<evidence type="ECO:0000256" key="1">
    <source>
        <dbReference type="ARBA" id="ARBA00004651"/>
    </source>
</evidence>
<dbReference type="Pfam" id="PF03916">
    <property type="entry name" value="NrfD"/>
    <property type="match status" value="1"/>
</dbReference>
<feature type="transmembrane region" description="Helical" evidence="7">
    <location>
        <begin position="210"/>
        <end position="228"/>
    </location>
</feature>
<comment type="subcellular location">
    <subcellularLocation>
        <location evidence="1">Cell membrane</location>
        <topology evidence="1">Multi-pass membrane protein</topology>
    </subcellularLocation>
</comment>
<feature type="transmembrane region" description="Helical" evidence="7">
    <location>
        <begin position="397"/>
        <end position="418"/>
    </location>
</feature>
<feature type="transmembrane region" description="Helical" evidence="7">
    <location>
        <begin position="24"/>
        <end position="44"/>
    </location>
</feature>
<feature type="transmembrane region" description="Helical" evidence="7">
    <location>
        <begin position="289"/>
        <end position="308"/>
    </location>
</feature>
<evidence type="ECO:0000256" key="4">
    <source>
        <dbReference type="ARBA" id="ARBA00022692"/>
    </source>
</evidence>
<dbReference type="Proteomes" id="UP000276733">
    <property type="component" value="Unassembled WGS sequence"/>
</dbReference>
<name>A0A7Z8YEF9_CAPOC</name>
<feature type="transmembrane region" description="Helical" evidence="7">
    <location>
        <begin position="328"/>
        <end position="348"/>
    </location>
</feature>
<proteinExistence type="inferred from homology"/>
<dbReference type="PANTHER" id="PTHR43044">
    <property type="match status" value="1"/>
</dbReference>
<evidence type="ECO:0000256" key="6">
    <source>
        <dbReference type="ARBA" id="ARBA00023136"/>
    </source>
</evidence>
<accession>A0A7Z8YEF9</accession>
<dbReference type="InterPro" id="IPR021776">
    <property type="entry name" value="ActD"/>
</dbReference>
<dbReference type="InterPro" id="IPR005614">
    <property type="entry name" value="NrfD-like"/>
</dbReference>
<evidence type="ECO:0000256" key="7">
    <source>
        <dbReference type="SAM" id="Phobius"/>
    </source>
</evidence>
<dbReference type="RefSeq" id="WP_181831771.1">
    <property type="nucleotide sequence ID" value="NZ_UYIQ01000001.1"/>
</dbReference>
<dbReference type="EMBL" id="UYIQ01000001">
    <property type="protein sequence ID" value="VDG82358.1"/>
    <property type="molecule type" value="Genomic_DNA"/>
</dbReference>
<evidence type="ECO:0000256" key="3">
    <source>
        <dbReference type="ARBA" id="ARBA00022475"/>
    </source>
</evidence>
<sequence>MVNKSYHTISEDIARPIEGRASRAWWIAFGITLLATLWGIWAIWVTLRDGIGAWGLNKNVGWAWDITNFVWWIGIGHAGTLISAVLLLFRQQWRVAINRSAEAMTIFAVLQASIFPILHLGRPWLLHFNLPIPNQYGSLWDNFNSPLLWDVFAIATYFSVSLVFWWVGLLPDFAMLRDRTLKPFQKKIYSLLSFGWSGSAKDWQRMEETMLLLAGIATPLVISVHTIVSFDFATSVVSGWHTTIFPPYFVAGAIFSGFAMVSLLLIILRKVCKLEAYITLKHIELMNTVMLVAGSIVAVAYLTEFFMAMSSHSEFEKYIFLNRATGDYAWAFWTMIICNIVLPQLLWFKKLRRSIAFSVCVALVVCVGMWFERFVIIVTSLHRGYLPSSWTMFSPSWVDIGIFVGTLGFFFLLFLLYARSFPMIAQAEVKGDRSQVSGDRCQVSGLRYQGTDVSRQESLNSYLLTLTSPEELLDKIKELKSEGKEIQEVYTPFYVHGLAEALGLKRTRLGKATFLYGLIGLFFGCWLTYFTMIKDWSMDIGGKPNATFWQNLPAFVAVIFELVVYFAAHLLVISFFIRSRLYPFKKAENPIKKSSDDKFVIQVRDKK</sequence>
<reference evidence="8 9" key="1">
    <citation type="submission" date="2018-11" db="EMBL/GenBank/DDBJ databases">
        <authorList>
            <consortium name="Pathogen Informatics"/>
        </authorList>
    </citation>
    <scope>NUCLEOTIDE SEQUENCE [LARGE SCALE GENOMIC DNA]</scope>
    <source>
        <strain evidence="8 9">NCTC11458</strain>
    </source>
</reference>
<comment type="caution">
    <text evidence="8">The sequence shown here is derived from an EMBL/GenBank/DDBJ whole genome shotgun (WGS) entry which is preliminary data.</text>
</comment>
<feature type="transmembrane region" description="Helical" evidence="7">
    <location>
        <begin position="101"/>
        <end position="121"/>
    </location>
</feature>
<feature type="transmembrane region" description="Helical" evidence="7">
    <location>
        <begin position="355"/>
        <end position="377"/>
    </location>
</feature>
<comment type="similarity">
    <text evidence="2">Belongs to the NrfD family.</text>
</comment>
<feature type="transmembrane region" description="Helical" evidence="7">
    <location>
        <begin position="147"/>
        <end position="169"/>
    </location>
</feature>
<organism evidence="8 9">
    <name type="scientific">Capnocytophaga ochracea</name>
    <dbReference type="NCBI Taxonomy" id="1018"/>
    <lineage>
        <taxon>Bacteria</taxon>
        <taxon>Pseudomonadati</taxon>
        <taxon>Bacteroidota</taxon>
        <taxon>Flavobacteriia</taxon>
        <taxon>Flavobacteriales</taxon>
        <taxon>Flavobacteriaceae</taxon>
        <taxon>Capnocytophaga</taxon>
    </lineage>
</organism>
<protein>
    <submittedName>
        <fullName evidence="8">Uncharacterized conserved protein</fullName>
    </submittedName>
</protein>
<feature type="transmembrane region" description="Helical" evidence="7">
    <location>
        <begin position="552"/>
        <end position="577"/>
    </location>
</feature>
<evidence type="ECO:0000313" key="8">
    <source>
        <dbReference type="EMBL" id="VDG82358.1"/>
    </source>
</evidence>
<feature type="transmembrane region" description="Helical" evidence="7">
    <location>
        <begin position="514"/>
        <end position="532"/>
    </location>
</feature>
<keyword evidence="6 7" id="KW-0472">Membrane</keyword>
<evidence type="ECO:0000313" key="9">
    <source>
        <dbReference type="Proteomes" id="UP000276733"/>
    </source>
</evidence>
<dbReference type="GO" id="GO:0005886">
    <property type="term" value="C:plasma membrane"/>
    <property type="evidence" value="ECO:0007669"/>
    <property type="project" value="UniProtKB-SubCell"/>
</dbReference>
<dbReference type="Pfam" id="PF11821">
    <property type="entry name" value="ActD"/>
    <property type="match status" value="1"/>
</dbReference>
<evidence type="ECO:0000256" key="5">
    <source>
        <dbReference type="ARBA" id="ARBA00022989"/>
    </source>
</evidence>
<gene>
    <name evidence="8" type="ORF">NCTC11458_01659</name>
</gene>
<feature type="transmembrane region" description="Helical" evidence="7">
    <location>
        <begin position="248"/>
        <end position="268"/>
    </location>
</feature>
<feature type="transmembrane region" description="Helical" evidence="7">
    <location>
        <begin position="69"/>
        <end position="89"/>
    </location>
</feature>
<evidence type="ECO:0000256" key="2">
    <source>
        <dbReference type="ARBA" id="ARBA00008929"/>
    </source>
</evidence>